<evidence type="ECO:0000256" key="1">
    <source>
        <dbReference type="SAM" id="MobiDB-lite"/>
    </source>
</evidence>
<dbReference type="AlphaFoldDB" id="A0A8D8T565"/>
<proteinExistence type="predicted"/>
<organism evidence="2">
    <name type="scientific">Cacopsylla melanoneura</name>
    <dbReference type="NCBI Taxonomy" id="428564"/>
    <lineage>
        <taxon>Eukaryota</taxon>
        <taxon>Metazoa</taxon>
        <taxon>Ecdysozoa</taxon>
        <taxon>Arthropoda</taxon>
        <taxon>Hexapoda</taxon>
        <taxon>Insecta</taxon>
        <taxon>Pterygota</taxon>
        <taxon>Neoptera</taxon>
        <taxon>Paraneoptera</taxon>
        <taxon>Hemiptera</taxon>
        <taxon>Sternorrhyncha</taxon>
        <taxon>Psylloidea</taxon>
        <taxon>Psyllidae</taxon>
        <taxon>Psyllinae</taxon>
        <taxon>Cacopsylla</taxon>
    </lineage>
</organism>
<evidence type="ECO:0000313" key="2">
    <source>
        <dbReference type="EMBL" id="CAG6680551.1"/>
    </source>
</evidence>
<accession>A0A8D8T565</accession>
<dbReference type="EMBL" id="HBUF01252637">
    <property type="protein sequence ID" value="CAG6680551.1"/>
    <property type="molecule type" value="Transcribed_RNA"/>
</dbReference>
<sequence>MTMMCNYYVLGLVPFKSKTIPSRAELAKYVLDQDTNSLVILSTREHCKSLNGPCLDQIGSEEIISIAEDSFDFEPGKNKKSPVQTDQVRRYSLENTWSGTPTCSKTRLPSNVDQKL</sequence>
<name>A0A8D8T565_9HEMI</name>
<reference evidence="2" key="1">
    <citation type="submission" date="2021-05" db="EMBL/GenBank/DDBJ databases">
        <authorList>
            <person name="Alioto T."/>
            <person name="Alioto T."/>
            <person name="Gomez Garrido J."/>
        </authorList>
    </citation>
    <scope>NUCLEOTIDE SEQUENCE</scope>
</reference>
<feature type="region of interest" description="Disordered" evidence="1">
    <location>
        <begin position="96"/>
        <end position="116"/>
    </location>
</feature>
<protein>
    <submittedName>
        <fullName evidence="2">Uncharacterized protein</fullName>
    </submittedName>
</protein>